<organism evidence="2 3">
    <name type="scientific">Thanatephorus cucumeris (strain AG1-IA)</name>
    <name type="common">Rice sheath blight fungus</name>
    <name type="synonym">Rhizoctonia solani</name>
    <dbReference type="NCBI Taxonomy" id="983506"/>
    <lineage>
        <taxon>Eukaryota</taxon>
        <taxon>Fungi</taxon>
        <taxon>Dikarya</taxon>
        <taxon>Basidiomycota</taxon>
        <taxon>Agaricomycotina</taxon>
        <taxon>Agaricomycetes</taxon>
        <taxon>Cantharellales</taxon>
        <taxon>Ceratobasidiaceae</taxon>
        <taxon>Rhizoctonia</taxon>
        <taxon>Rhizoctonia solani AG-1</taxon>
    </lineage>
</organism>
<feature type="compositionally biased region" description="Polar residues" evidence="1">
    <location>
        <begin position="16"/>
        <end position="25"/>
    </location>
</feature>
<protein>
    <submittedName>
        <fullName evidence="2">Uncharacterized protein</fullName>
    </submittedName>
</protein>
<name>L8WMR8_THACA</name>
<evidence type="ECO:0000313" key="2">
    <source>
        <dbReference type="EMBL" id="ELU39245.1"/>
    </source>
</evidence>
<evidence type="ECO:0000313" key="3">
    <source>
        <dbReference type="Proteomes" id="UP000011668"/>
    </source>
</evidence>
<comment type="caution">
    <text evidence="2">The sequence shown here is derived from an EMBL/GenBank/DDBJ whole genome shotgun (WGS) entry which is preliminary data.</text>
</comment>
<sequence length="59" mass="6707">MCSISGLSAKKHRSTDTNSRPNSPDFQLRSDDPVTKELWDKGHRSRDLWKSVIYDGSIS</sequence>
<feature type="region of interest" description="Disordered" evidence="1">
    <location>
        <begin position="1"/>
        <end position="33"/>
    </location>
</feature>
<gene>
    <name evidence="2" type="ORF">AG1IA_06724</name>
</gene>
<keyword evidence="3" id="KW-1185">Reference proteome</keyword>
<reference evidence="2 3" key="1">
    <citation type="journal article" date="2013" name="Nat. Commun.">
        <title>The evolution and pathogenic mechanisms of the rice sheath blight pathogen.</title>
        <authorList>
            <person name="Zheng A."/>
            <person name="Lin R."/>
            <person name="Xu L."/>
            <person name="Qin P."/>
            <person name="Tang C."/>
            <person name="Ai P."/>
            <person name="Zhang D."/>
            <person name="Liu Y."/>
            <person name="Sun Z."/>
            <person name="Feng H."/>
            <person name="Wang Y."/>
            <person name="Chen Y."/>
            <person name="Liang X."/>
            <person name="Fu R."/>
            <person name="Li Q."/>
            <person name="Zhang J."/>
            <person name="Yu X."/>
            <person name="Xie Z."/>
            <person name="Ding L."/>
            <person name="Guan P."/>
            <person name="Tang J."/>
            <person name="Liang Y."/>
            <person name="Wang S."/>
            <person name="Deng Q."/>
            <person name="Li S."/>
            <person name="Zhu J."/>
            <person name="Wang L."/>
            <person name="Liu H."/>
            <person name="Li P."/>
        </authorList>
    </citation>
    <scope>NUCLEOTIDE SEQUENCE [LARGE SCALE GENOMIC DNA]</scope>
    <source>
        <strain evidence="3">AG-1 IA</strain>
    </source>
</reference>
<dbReference type="AlphaFoldDB" id="L8WMR8"/>
<evidence type="ECO:0000256" key="1">
    <source>
        <dbReference type="SAM" id="MobiDB-lite"/>
    </source>
</evidence>
<dbReference type="EMBL" id="AFRT01001859">
    <property type="protein sequence ID" value="ELU39245.1"/>
    <property type="molecule type" value="Genomic_DNA"/>
</dbReference>
<dbReference type="Proteomes" id="UP000011668">
    <property type="component" value="Unassembled WGS sequence"/>
</dbReference>
<proteinExistence type="predicted"/>
<dbReference type="HOGENOM" id="CLU_2962501_0_0_1"/>
<accession>L8WMR8</accession>